<evidence type="ECO:0000313" key="2">
    <source>
        <dbReference type="Proteomes" id="UP000033856"/>
    </source>
</evidence>
<proteinExistence type="predicted"/>
<dbReference type="Proteomes" id="UP000033856">
    <property type="component" value="Unassembled WGS sequence"/>
</dbReference>
<evidence type="ECO:0000313" key="1">
    <source>
        <dbReference type="EMBL" id="KKS24957.1"/>
    </source>
</evidence>
<accession>A0A0G0XKJ6</accession>
<name>A0A0G0XKJ6_9BACT</name>
<dbReference type="EMBL" id="LCCD01000014">
    <property type="protein sequence ID" value="KKS24957.1"/>
    <property type="molecule type" value="Genomic_DNA"/>
</dbReference>
<organism evidence="1 2">
    <name type="scientific">Candidatus Jorgensenbacteria bacterium GW2011_GWF2_41_8</name>
    <dbReference type="NCBI Taxonomy" id="1618667"/>
    <lineage>
        <taxon>Bacteria</taxon>
        <taxon>Candidatus Joergenseniibacteriota</taxon>
    </lineage>
</organism>
<dbReference type="AlphaFoldDB" id="A0A0G0XKJ6"/>
<sequence length="402" mass="47341">MNNSLSSAKKDYNQISFMRWPYYWLGHSSNNGDSRNPKWVVFWGNDFYNTTDIDFNEFIARTNQCLDYVRKNCAGCELIYRPHPEEREEIKLLNLASFVVQKDGQAAEEFLLANRENIKYSFSFCSTSSIAGLNLGVNSYIFYRCFADIFDGINKIFTDNYLKGLPENFFINNFETPLVENKLQLNEDAPTKIIFEDILTEHGGPIWFIVQENRYLLTILGLKKIIKTLFPERKVNFIISKHHRWSDDKLKHLRSQFDKVISIPRVFYSLKPLRLISALTISRKIKKIKLESGSILIGLAHHDFVENCFMSYNRDKFKLAILPESVWRLNFKTEDLGFDTNKFAFNKASFFFNHFLEPVLGLNRTRFMHHEKGSNMYFIRLHKPIEDIYDKVLLIKNFPVDF</sequence>
<comment type="caution">
    <text evidence="1">The sequence shown here is derived from an EMBL/GenBank/DDBJ whole genome shotgun (WGS) entry which is preliminary data.</text>
</comment>
<gene>
    <name evidence="1" type="ORF">UU83_C0014G0005</name>
</gene>
<protein>
    <submittedName>
        <fullName evidence="1">Uncharacterized protein</fullName>
    </submittedName>
</protein>
<reference evidence="1 2" key="1">
    <citation type="journal article" date="2015" name="Nature">
        <title>rRNA introns, odd ribosomes, and small enigmatic genomes across a large radiation of phyla.</title>
        <authorList>
            <person name="Brown C.T."/>
            <person name="Hug L.A."/>
            <person name="Thomas B.C."/>
            <person name="Sharon I."/>
            <person name="Castelle C.J."/>
            <person name="Singh A."/>
            <person name="Wilkins M.J."/>
            <person name="Williams K.H."/>
            <person name="Banfield J.F."/>
        </authorList>
    </citation>
    <scope>NUCLEOTIDE SEQUENCE [LARGE SCALE GENOMIC DNA]</scope>
</reference>